<gene>
    <name evidence="2" type="ORF">SAMN05216361_1113</name>
</gene>
<name>A0A1M5GQ23_9ALTE</name>
<dbReference type="Pfam" id="PF08241">
    <property type="entry name" value="Methyltransf_11"/>
    <property type="match status" value="1"/>
</dbReference>
<dbReference type="AlphaFoldDB" id="A0A1M5GQ23"/>
<dbReference type="Proteomes" id="UP000184520">
    <property type="component" value="Unassembled WGS sequence"/>
</dbReference>
<dbReference type="RefSeq" id="WP_073319148.1">
    <property type="nucleotide sequence ID" value="NZ_FQWD01000002.1"/>
</dbReference>
<dbReference type="SUPFAM" id="SSF53335">
    <property type="entry name" value="S-adenosyl-L-methionine-dependent methyltransferases"/>
    <property type="match status" value="1"/>
</dbReference>
<organism evidence="2 3">
    <name type="scientific">Marisediminitalea aggregata</name>
    <dbReference type="NCBI Taxonomy" id="634436"/>
    <lineage>
        <taxon>Bacteria</taxon>
        <taxon>Pseudomonadati</taxon>
        <taxon>Pseudomonadota</taxon>
        <taxon>Gammaproteobacteria</taxon>
        <taxon>Alteromonadales</taxon>
        <taxon>Alteromonadaceae</taxon>
        <taxon>Marisediminitalea</taxon>
    </lineage>
</organism>
<dbReference type="GO" id="GO:0008168">
    <property type="term" value="F:methyltransferase activity"/>
    <property type="evidence" value="ECO:0007669"/>
    <property type="project" value="UniProtKB-KW"/>
</dbReference>
<feature type="domain" description="Methyltransferase type 11" evidence="1">
    <location>
        <begin position="186"/>
        <end position="280"/>
    </location>
</feature>
<keyword evidence="2" id="KW-0489">Methyltransferase</keyword>
<keyword evidence="2" id="KW-0808">Transferase</keyword>
<evidence type="ECO:0000313" key="2">
    <source>
        <dbReference type="EMBL" id="SHG05592.1"/>
    </source>
</evidence>
<keyword evidence="3" id="KW-1185">Reference proteome</keyword>
<evidence type="ECO:0000259" key="1">
    <source>
        <dbReference type="Pfam" id="PF08241"/>
    </source>
</evidence>
<dbReference type="PANTHER" id="PTHR43861">
    <property type="entry name" value="TRANS-ACONITATE 2-METHYLTRANSFERASE-RELATED"/>
    <property type="match status" value="1"/>
</dbReference>
<proteinExistence type="predicted"/>
<dbReference type="OrthoDB" id="9801609at2"/>
<evidence type="ECO:0000313" key="3">
    <source>
        <dbReference type="Proteomes" id="UP000184520"/>
    </source>
</evidence>
<dbReference type="GO" id="GO:0032259">
    <property type="term" value="P:methylation"/>
    <property type="evidence" value="ECO:0007669"/>
    <property type="project" value="UniProtKB-KW"/>
</dbReference>
<dbReference type="STRING" id="634436.SAMN05216361_1113"/>
<dbReference type="InterPro" id="IPR013216">
    <property type="entry name" value="Methyltransf_11"/>
</dbReference>
<dbReference type="EMBL" id="FQWD01000002">
    <property type="protein sequence ID" value="SHG05592.1"/>
    <property type="molecule type" value="Genomic_DNA"/>
</dbReference>
<protein>
    <submittedName>
        <fullName evidence="2">Methyltransferase domain-containing protein</fullName>
    </submittedName>
</protein>
<dbReference type="Gene3D" id="3.40.50.150">
    <property type="entry name" value="Vaccinia Virus protein VP39"/>
    <property type="match status" value="1"/>
</dbReference>
<dbReference type="CDD" id="cd02440">
    <property type="entry name" value="AdoMet_MTases"/>
    <property type="match status" value="1"/>
</dbReference>
<dbReference type="InterPro" id="IPR029063">
    <property type="entry name" value="SAM-dependent_MTases_sf"/>
</dbReference>
<accession>A0A1M5GQ23</accession>
<sequence length="745" mass="83895">MKLSADQSLPMAPYTDAPVFSVFNEHVKACMAKHYSPVMLANPDTQGDQHFLCEQQHVADLLGYLDTLTGQWQAQHELYVTVAKSANDQLGQQALENLFYQAGFHLDAREWLQRDYAGLQDNRAFDTTTFRRVKQTGHPLCTLNNLLAERDLHMDMLREFSCRSDAHVFRYAFAQHLIRPGDRLLDCACGLGYGSYLMSLNDRLNNITAVDICSESVSYANQVYGHGKLHYETLDIDCYADTQFEPFDLITSFETIEHVKDYHSFFKLCLRSLKPDGRVIASVPYMWVDETGKDPNPYHFHEFDWKKFAALFAEYGFVIEARYHQTAPGGFKLTSTPRRFDKSSVDAGEIETEWLVVVATPDLTHPLWQSQQSLAYSNPQYPQASLPAFVDFDAGYHNPWLHRQLVQVGQRIEDADIRRRYVESLLASGAKDHCLLLTIQGYSLEANPAKINAWLDSAEKALDQVEQDTERHPFAIRWLVSLAYLSAIKCYEQGDFLRAKGLFQRVLDANCSAFCPVLNVKAVEACFALAKIALYEEQREQATVILNTGKHLVFEATAVFKQAVEQQQDQIGEFLWSEMAELFDAGALLNKMAIALSHNQSTSHILRQAAEWEQNKRFGLFNLVEKYRKSSDLTVQADMQLVAQSFVNKLVAKAMNLARRDNIHIWGTGVVAQKVCEALAKKGVQVCGFIDSQARAGQQFAGLPVITPADFEAESAAQVILTSVGSSAQLAKPLEEQGVACVYLA</sequence>
<reference evidence="3" key="1">
    <citation type="submission" date="2016-11" db="EMBL/GenBank/DDBJ databases">
        <authorList>
            <person name="Varghese N."/>
            <person name="Submissions S."/>
        </authorList>
    </citation>
    <scope>NUCLEOTIDE SEQUENCE [LARGE SCALE GENOMIC DNA]</scope>
    <source>
        <strain evidence="3">CGMCC 1.8995</strain>
    </source>
</reference>